<dbReference type="InterPro" id="IPR003607">
    <property type="entry name" value="HD/PDEase_dom"/>
</dbReference>
<dbReference type="EMBL" id="BART01006985">
    <property type="protein sequence ID" value="GAG72237.1"/>
    <property type="molecule type" value="Genomic_DNA"/>
</dbReference>
<comment type="caution">
    <text evidence="2">The sequence shown here is derived from an EMBL/GenBank/DDBJ whole genome shotgun (WGS) entry which is preliminary data.</text>
</comment>
<dbReference type="AlphaFoldDB" id="X1ASE9"/>
<dbReference type="Pfam" id="PF13487">
    <property type="entry name" value="HD_5"/>
    <property type="match status" value="1"/>
</dbReference>
<dbReference type="Gene3D" id="1.10.3210.10">
    <property type="entry name" value="Hypothetical protein af1432"/>
    <property type="match status" value="1"/>
</dbReference>
<sequence length="148" mass="16342">MADLARAIATDMGLSKHQTEGVRIAGTIHDIGKIAIPSEILSKPTRLIELEFELIKTHPQVGYDLLKNIEFQWPIAQIVLQHHRRIGGSGYPESTSVTESLLEARIIGVADVVEAMSSHRPYRPALGIDKALEEIELNKGILYDPVVV</sequence>
<evidence type="ECO:0000313" key="2">
    <source>
        <dbReference type="EMBL" id="GAG72237.1"/>
    </source>
</evidence>
<dbReference type="PANTHER" id="PTHR43155:SF2">
    <property type="entry name" value="CYCLIC DI-GMP PHOSPHODIESTERASE PA4108"/>
    <property type="match status" value="1"/>
</dbReference>
<dbReference type="PANTHER" id="PTHR43155">
    <property type="entry name" value="CYCLIC DI-GMP PHOSPHODIESTERASE PA4108-RELATED"/>
    <property type="match status" value="1"/>
</dbReference>
<feature type="domain" description="HD-GYP" evidence="1">
    <location>
        <begin position="1"/>
        <end position="148"/>
    </location>
</feature>
<protein>
    <recommendedName>
        <fullName evidence="1">HD-GYP domain-containing protein</fullName>
    </recommendedName>
</protein>
<feature type="non-terminal residue" evidence="2">
    <location>
        <position position="148"/>
    </location>
</feature>
<dbReference type="InterPro" id="IPR037522">
    <property type="entry name" value="HD_GYP_dom"/>
</dbReference>
<dbReference type="SUPFAM" id="SSF109604">
    <property type="entry name" value="HD-domain/PDEase-like"/>
    <property type="match status" value="1"/>
</dbReference>
<organism evidence="2">
    <name type="scientific">marine sediment metagenome</name>
    <dbReference type="NCBI Taxonomy" id="412755"/>
    <lineage>
        <taxon>unclassified sequences</taxon>
        <taxon>metagenomes</taxon>
        <taxon>ecological metagenomes</taxon>
    </lineage>
</organism>
<dbReference type="CDD" id="cd00077">
    <property type="entry name" value="HDc"/>
    <property type="match status" value="1"/>
</dbReference>
<proteinExistence type="predicted"/>
<dbReference type="PROSITE" id="PS51832">
    <property type="entry name" value="HD_GYP"/>
    <property type="match status" value="1"/>
</dbReference>
<evidence type="ECO:0000259" key="1">
    <source>
        <dbReference type="PROSITE" id="PS51832"/>
    </source>
</evidence>
<reference evidence="2" key="1">
    <citation type="journal article" date="2014" name="Front. Microbiol.">
        <title>High frequency of phylogenetically diverse reductive dehalogenase-homologous genes in deep subseafloor sedimentary metagenomes.</title>
        <authorList>
            <person name="Kawai M."/>
            <person name="Futagami T."/>
            <person name="Toyoda A."/>
            <person name="Takaki Y."/>
            <person name="Nishi S."/>
            <person name="Hori S."/>
            <person name="Arai W."/>
            <person name="Tsubouchi T."/>
            <person name="Morono Y."/>
            <person name="Uchiyama I."/>
            <person name="Ito T."/>
            <person name="Fujiyama A."/>
            <person name="Inagaki F."/>
            <person name="Takami H."/>
        </authorList>
    </citation>
    <scope>NUCLEOTIDE SEQUENCE</scope>
    <source>
        <strain evidence="2">Expedition CK06-06</strain>
    </source>
</reference>
<accession>X1ASE9</accession>
<name>X1ASE9_9ZZZZ</name>
<gene>
    <name evidence="2" type="ORF">S01H4_15942</name>
</gene>